<evidence type="ECO:0000256" key="2">
    <source>
        <dbReference type="HAMAP-Rule" id="MF_01867"/>
    </source>
</evidence>
<dbReference type="GO" id="GO:0016874">
    <property type="term" value="F:ligase activity"/>
    <property type="evidence" value="ECO:0007669"/>
    <property type="project" value="UniProtKB-UniRule"/>
</dbReference>
<dbReference type="InterPro" id="IPR011199">
    <property type="entry name" value="Bacillithiol_biosynth_BshC"/>
</dbReference>
<evidence type="ECO:0000259" key="3">
    <source>
        <dbReference type="Pfam" id="PF10079"/>
    </source>
</evidence>
<gene>
    <name evidence="2 5" type="primary">bshC</name>
    <name evidence="5" type="ORF">C6Y45_05215</name>
</gene>
<evidence type="ECO:0000313" key="6">
    <source>
        <dbReference type="Proteomes" id="UP000240509"/>
    </source>
</evidence>
<dbReference type="Pfam" id="PF24850">
    <property type="entry name" value="CC_BshC"/>
    <property type="match status" value="1"/>
</dbReference>
<dbReference type="InterPro" id="IPR055399">
    <property type="entry name" value="CC_BshC"/>
</dbReference>
<accession>A0A2T4U8K2</accession>
<keyword evidence="1 2" id="KW-0436">Ligase</keyword>
<feature type="domain" description="Bacillithiol biosynthesis BshC N-terminal Rossmann-like" evidence="3">
    <location>
        <begin position="1"/>
        <end position="374"/>
    </location>
</feature>
<dbReference type="Pfam" id="PF10079">
    <property type="entry name" value="Rossmann-like_BshC"/>
    <property type="match status" value="1"/>
</dbReference>
<dbReference type="OrthoDB" id="9765151at2"/>
<comment type="caution">
    <text evidence="5">The sequence shown here is derived from an EMBL/GenBank/DDBJ whole genome shotgun (WGS) entry which is preliminary data.</text>
</comment>
<dbReference type="RefSeq" id="WP_107583975.1">
    <property type="nucleotide sequence ID" value="NZ_PZJJ01000005.1"/>
</dbReference>
<evidence type="ECO:0000313" key="5">
    <source>
        <dbReference type="EMBL" id="PTL39719.1"/>
    </source>
</evidence>
<evidence type="ECO:0000259" key="4">
    <source>
        <dbReference type="Pfam" id="PF24850"/>
    </source>
</evidence>
<evidence type="ECO:0000256" key="1">
    <source>
        <dbReference type="ARBA" id="ARBA00022598"/>
    </source>
</evidence>
<reference evidence="5 6" key="1">
    <citation type="submission" date="2018-03" db="EMBL/GenBank/DDBJ databases">
        <title>Alkalicoccus saliphilus sp. nov., isolated from a mineral pool.</title>
        <authorList>
            <person name="Zhao B."/>
        </authorList>
    </citation>
    <scope>NUCLEOTIDE SEQUENCE [LARGE SCALE GENOMIC DNA]</scope>
    <source>
        <strain evidence="5 6">6AG</strain>
    </source>
</reference>
<feature type="coiled-coil region" evidence="2">
    <location>
        <begin position="455"/>
        <end position="490"/>
    </location>
</feature>
<dbReference type="InterPro" id="IPR055398">
    <property type="entry name" value="Rossmann-like_BshC"/>
</dbReference>
<keyword evidence="6" id="KW-1185">Reference proteome</keyword>
<keyword evidence="2" id="KW-0175">Coiled coil</keyword>
<feature type="domain" description="Bacillithiol biosynthesis BshC C-terminal coiled-coil" evidence="4">
    <location>
        <begin position="377"/>
        <end position="523"/>
    </location>
</feature>
<dbReference type="EC" id="6.-.-.-" evidence="2"/>
<comment type="function">
    <text evidence="2">Involved in bacillithiol (BSH) biosynthesis. May catalyze the last step of the pathway, the addition of cysteine to glucosamine malate (GlcN-Mal) to generate BSH.</text>
</comment>
<proteinExistence type="inferred from homology"/>
<organism evidence="5 6">
    <name type="scientific">Alkalicoccus saliphilus</name>
    <dbReference type="NCBI Taxonomy" id="200989"/>
    <lineage>
        <taxon>Bacteria</taxon>
        <taxon>Bacillati</taxon>
        <taxon>Bacillota</taxon>
        <taxon>Bacilli</taxon>
        <taxon>Bacillales</taxon>
        <taxon>Bacillaceae</taxon>
        <taxon>Alkalicoccus</taxon>
    </lineage>
</organism>
<dbReference type="AlphaFoldDB" id="A0A2T4U8K2"/>
<dbReference type="NCBIfam" id="TIGR03998">
    <property type="entry name" value="thiol_BshC"/>
    <property type="match status" value="1"/>
</dbReference>
<sequence>MELKKTRLFEPDTYAGRYLNADSEIISFYDYQLNETQERADELDKLTFNRDKVVSALQSFQRRSFPCEQALFQTERLLQEDSVAVVGGQQAGLLTGPLYTIHKIVSIISESRRLERELERPVIPVFWIAGEDHDIDEINHTFFHDKNNISKIKIKERNDIKTPASERIINKEAALEAVYEALKSMPETSETQEIKKGLLDDIKKDLTYTEWCAEVLYRLFKGSGLVVMDAHDPEIREIEKEYFSEMVRNNTTMRRAFSSQAEKMYEKGFGEPIAIDPNNAHLFIEENNQRYLLQSDGSRWWKKGEDHLWNEEEISAALIKKGGLSNNVVSRPVMQDLILPVHTFIAGAGELHYWGTLKEVFHSFGHRMPLVKPRHSITFVSRKSEKTLNQYGINLKDVINRGTKEIRQKRLEDADGAHSEKLIENVESKVSEELQLLLEMGGSQRTREQLHERYMKKWKKLMEDYRKDYNKALEEEEAVHLKRLEALEAEIFPEKNKQERFLNIHPFLNNYGNDLVERLTQNVVKQDNGEPSHFTAYL</sequence>
<protein>
    <recommendedName>
        <fullName evidence="2">Putative cysteine ligase BshC</fullName>
        <ecNumber evidence="2">6.-.-.-</ecNumber>
    </recommendedName>
</protein>
<comment type="similarity">
    <text evidence="2">Belongs to the BshC family.</text>
</comment>
<name>A0A2T4U8K2_9BACI</name>
<dbReference type="HAMAP" id="MF_01867">
    <property type="entry name" value="BshC"/>
    <property type="match status" value="1"/>
</dbReference>
<dbReference type="PIRSF" id="PIRSF012535">
    <property type="entry name" value="UCP012535"/>
    <property type="match status" value="1"/>
</dbReference>
<dbReference type="EMBL" id="PZJJ01000005">
    <property type="protein sequence ID" value="PTL39719.1"/>
    <property type="molecule type" value="Genomic_DNA"/>
</dbReference>
<dbReference type="Proteomes" id="UP000240509">
    <property type="component" value="Unassembled WGS sequence"/>
</dbReference>